<keyword evidence="1" id="KW-0812">Transmembrane</keyword>
<dbReference type="InterPro" id="IPR045584">
    <property type="entry name" value="Pilin-like"/>
</dbReference>
<dbReference type="Proteomes" id="UP000366872">
    <property type="component" value="Unassembled WGS sequence"/>
</dbReference>
<dbReference type="EMBL" id="CAAHFG010000004">
    <property type="protein sequence ID" value="VGO16979.1"/>
    <property type="molecule type" value="Genomic_DNA"/>
</dbReference>
<dbReference type="InterPro" id="IPR012902">
    <property type="entry name" value="N_methyl_site"/>
</dbReference>
<organism evidence="2 3">
    <name type="scientific">Pontiella desulfatans</name>
    <dbReference type="NCBI Taxonomy" id="2750659"/>
    <lineage>
        <taxon>Bacteria</taxon>
        <taxon>Pseudomonadati</taxon>
        <taxon>Kiritimatiellota</taxon>
        <taxon>Kiritimatiellia</taxon>
        <taxon>Kiritimatiellales</taxon>
        <taxon>Pontiellaceae</taxon>
        <taxon>Pontiella</taxon>
    </lineage>
</organism>
<dbReference type="Pfam" id="PF07963">
    <property type="entry name" value="N_methyl"/>
    <property type="match status" value="1"/>
</dbReference>
<evidence type="ECO:0000313" key="3">
    <source>
        <dbReference type="Proteomes" id="UP000366872"/>
    </source>
</evidence>
<reference evidence="2 3" key="1">
    <citation type="submission" date="2019-04" db="EMBL/GenBank/DDBJ databases">
        <authorList>
            <person name="Van Vliet M D."/>
        </authorList>
    </citation>
    <scope>NUCLEOTIDE SEQUENCE [LARGE SCALE GENOMIC DNA]</scope>
    <source>
        <strain evidence="2 3">F1</strain>
    </source>
</reference>
<keyword evidence="1" id="KW-1133">Transmembrane helix</keyword>
<evidence type="ECO:0008006" key="4">
    <source>
        <dbReference type="Google" id="ProtNLM"/>
    </source>
</evidence>
<dbReference type="NCBIfam" id="TIGR02532">
    <property type="entry name" value="IV_pilin_GFxxxE"/>
    <property type="match status" value="1"/>
</dbReference>
<keyword evidence="1" id="KW-0472">Membrane</keyword>
<evidence type="ECO:0000313" key="2">
    <source>
        <dbReference type="EMBL" id="VGO16979.1"/>
    </source>
</evidence>
<feature type="transmembrane region" description="Helical" evidence="1">
    <location>
        <begin position="21"/>
        <end position="45"/>
    </location>
</feature>
<accession>A0A6C2UAQ7</accession>
<evidence type="ECO:0000256" key="1">
    <source>
        <dbReference type="SAM" id="Phobius"/>
    </source>
</evidence>
<dbReference type="RefSeq" id="WP_136082485.1">
    <property type="nucleotide sequence ID" value="NZ_CAAHFG010000004.1"/>
</dbReference>
<protein>
    <recommendedName>
        <fullName evidence="4">Type II secretion system protein H</fullName>
    </recommendedName>
</protein>
<dbReference type="AlphaFoldDB" id="A0A6C2UAQ7"/>
<dbReference type="SUPFAM" id="SSF54523">
    <property type="entry name" value="Pili subunits"/>
    <property type="match status" value="1"/>
</dbReference>
<keyword evidence="3" id="KW-1185">Reference proteome</keyword>
<name>A0A6C2UAQ7_PONDE</name>
<proteinExistence type="predicted"/>
<gene>
    <name evidence="2" type="ORF">PDESU_05573</name>
</gene>
<dbReference type="Gene3D" id="3.30.700.10">
    <property type="entry name" value="Glycoprotein, Type 4 Pilin"/>
    <property type="match status" value="1"/>
</dbReference>
<sequence>MSKDGQASSIRKRATKQAFTLVELIVVLAIVAVLVGISVPAIAAFGSPKETLRKEGRRVMRLMNEARQVAMSRKVRVEIRIDPVLNEIRAVESHAYRALMANYPDGLVDREDEEWIAFMSNRFERAVSFGEEISLEGFSIEEIEVPFDEDDAFQRLDLPETQYDGAEDAEAETVALTFSHFGGSDGGGMTLRFKETSLNIAADILTGRPKVVNRRVGEP</sequence>